<evidence type="ECO:0000256" key="3">
    <source>
        <dbReference type="ARBA" id="ARBA00022670"/>
    </source>
</evidence>
<dbReference type="GO" id="GO:0006508">
    <property type="term" value="P:proteolysis"/>
    <property type="evidence" value="ECO:0007669"/>
    <property type="project" value="UniProtKB-KW"/>
</dbReference>
<evidence type="ECO:0000313" key="12">
    <source>
        <dbReference type="EMBL" id="SUS03720.1"/>
    </source>
</evidence>
<dbReference type="GO" id="GO:0008237">
    <property type="term" value="F:metallopeptidase activity"/>
    <property type="evidence" value="ECO:0007669"/>
    <property type="project" value="UniProtKB-KW"/>
</dbReference>
<dbReference type="PANTHER" id="PTHR37425:SF1">
    <property type="entry name" value="OUTER MEMBRANE PROTEIN"/>
    <property type="match status" value="1"/>
</dbReference>
<evidence type="ECO:0000256" key="5">
    <source>
        <dbReference type="ARBA" id="ARBA00022729"/>
    </source>
</evidence>
<dbReference type="SUPFAM" id="SSF55166">
    <property type="entry name" value="Hedgehog/DD-peptidase"/>
    <property type="match status" value="1"/>
</dbReference>
<sequence length="201" mass="22586">MKEEQKGAVLSRRGIVALGGLGLVALSPVGALARSTEGWQPAAQSWVRPRATFERSLAFRHRHTDERLNLVYYEDGRYLPEAIDEISSLLRDFRTDEVKQIDPALLDFLYALNLRLESDRPFEVYSGYRSPETNAMLRREGINVAKNSMHLRAKAIDIAIGGFGNSDVFRAAWSLQRGGVGFYRSASFVHLDVGGVRTWSR</sequence>
<evidence type="ECO:0000256" key="6">
    <source>
        <dbReference type="ARBA" id="ARBA00022801"/>
    </source>
</evidence>
<dbReference type="AlphaFoldDB" id="A0A380T822"/>
<proteinExistence type="inferred from homology"/>
<gene>
    <name evidence="12" type="ORF">DF3PB_110021</name>
</gene>
<keyword evidence="4" id="KW-0479">Metal-binding</keyword>
<dbReference type="InterPro" id="IPR010275">
    <property type="entry name" value="MepK"/>
</dbReference>
<evidence type="ECO:0000256" key="4">
    <source>
        <dbReference type="ARBA" id="ARBA00022723"/>
    </source>
</evidence>
<dbReference type="PANTHER" id="PTHR37425">
    <property type="match status" value="1"/>
</dbReference>
<keyword evidence="5" id="KW-0732">Signal</keyword>
<name>A0A380T822_9ZZZZ</name>
<evidence type="ECO:0000256" key="9">
    <source>
        <dbReference type="ARBA" id="ARBA00023316"/>
    </source>
</evidence>
<organism evidence="12">
    <name type="scientific">metagenome</name>
    <dbReference type="NCBI Taxonomy" id="256318"/>
    <lineage>
        <taxon>unclassified sequences</taxon>
        <taxon>metagenomes</taxon>
    </lineage>
</organism>
<evidence type="ECO:0000256" key="7">
    <source>
        <dbReference type="ARBA" id="ARBA00022833"/>
    </source>
</evidence>
<keyword evidence="8" id="KW-0482">Metalloprotease</keyword>
<evidence type="ECO:0000256" key="11">
    <source>
        <dbReference type="ARBA" id="ARBA00093666"/>
    </source>
</evidence>
<dbReference type="EMBL" id="UIDG01000013">
    <property type="protein sequence ID" value="SUS03720.1"/>
    <property type="molecule type" value="Genomic_DNA"/>
</dbReference>
<comment type="similarity">
    <text evidence="10">Belongs to the peptidase M15 family.</text>
</comment>
<evidence type="ECO:0000256" key="10">
    <source>
        <dbReference type="ARBA" id="ARBA00093448"/>
    </source>
</evidence>
<evidence type="ECO:0000256" key="8">
    <source>
        <dbReference type="ARBA" id="ARBA00023049"/>
    </source>
</evidence>
<comment type="cofactor">
    <cofactor evidence="1">
        <name>Zn(2+)</name>
        <dbReference type="ChEBI" id="CHEBI:29105"/>
    </cofactor>
</comment>
<dbReference type="Pfam" id="PF05951">
    <property type="entry name" value="Peptidase_M15_2"/>
    <property type="match status" value="1"/>
</dbReference>
<dbReference type="InterPro" id="IPR009045">
    <property type="entry name" value="Zn_M74/Hedgehog-like"/>
</dbReference>
<protein>
    <recommendedName>
        <fullName evidence="11">Murein endopeptidase K</fullName>
    </recommendedName>
</protein>
<reference evidence="12" key="1">
    <citation type="submission" date="2018-07" db="EMBL/GenBank/DDBJ databases">
        <authorList>
            <person name="Quirk P.G."/>
            <person name="Krulwich T.A."/>
        </authorList>
    </citation>
    <scope>NUCLEOTIDE SEQUENCE</scope>
</reference>
<keyword evidence="7" id="KW-0862">Zinc</keyword>
<evidence type="ECO:0000256" key="2">
    <source>
        <dbReference type="ARBA" id="ARBA00004776"/>
    </source>
</evidence>
<keyword evidence="3" id="KW-0645">Protease</keyword>
<dbReference type="GO" id="GO:0071555">
    <property type="term" value="P:cell wall organization"/>
    <property type="evidence" value="ECO:0007669"/>
    <property type="project" value="UniProtKB-KW"/>
</dbReference>
<evidence type="ECO:0000256" key="1">
    <source>
        <dbReference type="ARBA" id="ARBA00001947"/>
    </source>
</evidence>
<accession>A0A380T822</accession>
<comment type="pathway">
    <text evidence="2">Cell wall biogenesis; cell wall polysaccharide biosynthesis.</text>
</comment>
<dbReference type="GO" id="GO:0046872">
    <property type="term" value="F:metal ion binding"/>
    <property type="evidence" value="ECO:0007669"/>
    <property type="project" value="UniProtKB-KW"/>
</dbReference>
<keyword evidence="6" id="KW-0378">Hydrolase</keyword>
<dbReference type="Gene3D" id="3.30.1380.10">
    <property type="match status" value="1"/>
</dbReference>
<keyword evidence="9" id="KW-0961">Cell wall biogenesis/degradation</keyword>